<dbReference type="InterPro" id="IPR013785">
    <property type="entry name" value="Aldolase_TIM"/>
</dbReference>
<dbReference type="Gene3D" id="3.20.20.70">
    <property type="entry name" value="Aldolase class I"/>
    <property type="match status" value="1"/>
</dbReference>
<evidence type="ECO:0000256" key="1">
    <source>
        <dbReference type="ARBA" id="ARBA00022630"/>
    </source>
</evidence>
<protein>
    <submittedName>
        <fullName evidence="4">NADH:flavin oxidoreductase</fullName>
    </submittedName>
</protein>
<organism evidence="4 5">
    <name type="scientific">Pseudomonas pergaminensis</name>
    <dbReference type="NCBI Taxonomy" id="2853159"/>
    <lineage>
        <taxon>Bacteria</taxon>
        <taxon>Pseudomonadati</taxon>
        <taxon>Pseudomonadota</taxon>
        <taxon>Gammaproteobacteria</taxon>
        <taxon>Pseudomonadales</taxon>
        <taxon>Pseudomonadaceae</taxon>
        <taxon>Pseudomonas</taxon>
    </lineage>
</organism>
<dbReference type="PANTHER" id="PTHR43656">
    <property type="entry name" value="BINDING OXIDOREDUCTASE, PUTATIVE (AFU_ORTHOLOGUE AFUA_2G08260)-RELATED"/>
    <property type="match status" value="1"/>
</dbReference>
<reference evidence="4 5" key="1">
    <citation type="submission" date="2024-11" db="EMBL/GenBank/DDBJ databases">
        <authorList>
            <person name="Lucas J.A."/>
        </authorList>
    </citation>
    <scope>NUCLEOTIDE SEQUENCE [LARGE SCALE GENOMIC DNA]</scope>
    <source>
        <strain evidence="4 5">Z 7.15</strain>
    </source>
</reference>
<dbReference type="InterPro" id="IPR051799">
    <property type="entry name" value="NADH_flavin_oxidoreductase"/>
</dbReference>
<evidence type="ECO:0000259" key="3">
    <source>
        <dbReference type="Pfam" id="PF00724"/>
    </source>
</evidence>
<dbReference type="RefSeq" id="WP_406597173.1">
    <property type="nucleotide sequence ID" value="NZ_JBJHQF010000009.1"/>
</dbReference>
<comment type="caution">
    <text evidence="4">The sequence shown here is derived from an EMBL/GenBank/DDBJ whole genome shotgun (WGS) entry which is preliminary data.</text>
</comment>
<dbReference type="InterPro" id="IPR001155">
    <property type="entry name" value="OxRdtase_FMN_N"/>
</dbReference>
<accession>A0ABW8QXF9</accession>
<evidence type="ECO:0000256" key="2">
    <source>
        <dbReference type="ARBA" id="ARBA00023002"/>
    </source>
</evidence>
<evidence type="ECO:0000313" key="4">
    <source>
        <dbReference type="EMBL" id="MFK9004151.1"/>
    </source>
</evidence>
<name>A0ABW8QXF9_9PSED</name>
<dbReference type="PANTHER" id="PTHR43656:SF2">
    <property type="entry name" value="BINDING OXIDOREDUCTASE, PUTATIVE (AFU_ORTHOLOGUE AFUA_2G08260)-RELATED"/>
    <property type="match status" value="1"/>
</dbReference>
<dbReference type="Proteomes" id="UP001623008">
    <property type="component" value="Unassembled WGS sequence"/>
</dbReference>
<dbReference type="Pfam" id="PF00724">
    <property type="entry name" value="Oxidored_FMN"/>
    <property type="match status" value="1"/>
</dbReference>
<keyword evidence="5" id="KW-1185">Reference proteome</keyword>
<sequence length="371" mass="39529">MNDLSQNILSKYVIKNVQVKNRLAVAPMTRVSASEDGVPTEAMHRYYLRFAKGGFGLVITEGLYTDQAFAQGYRYQPGLADETQALAWAPITRVLQQEGTKVFAQLMHAGALSQGNRFRQHTVAPSAVVPTGEQMAFYYGQGGYPQPLPISETQIAEVIQGFVASAARAVQLGGFDGIEIHGANGYLLDQFLTAHTNLRTDAWGGSLKARLSLLVAIVQAVKTEVGDQVPVGIRVSQGKVNDFAHKWAGGEDDAQVIFSALADAGADFIHVTEHEAWQPAFSGGQSSLVALARRYAPGVPVIANGSLHSLERANGALLDGADLVAQGKGALSNPDLPRLYAYGGEPRPFDGAILGPIANIKDCELAFGEAP</sequence>
<gene>
    <name evidence="4" type="ORF">ACJEBJ_08455</name>
</gene>
<keyword evidence="2" id="KW-0560">Oxidoreductase</keyword>
<dbReference type="EMBL" id="JBJHQF010000009">
    <property type="protein sequence ID" value="MFK9004151.1"/>
    <property type="molecule type" value="Genomic_DNA"/>
</dbReference>
<proteinExistence type="predicted"/>
<evidence type="ECO:0000313" key="5">
    <source>
        <dbReference type="Proteomes" id="UP001623008"/>
    </source>
</evidence>
<dbReference type="CDD" id="cd02803">
    <property type="entry name" value="OYE_like_FMN_family"/>
    <property type="match status" value="1"/>
</dbReference>
<dbReference type="SUPFAM" id="SSF51395">
    <property type="entry name" value="FMN-linked oxidoreductases"/>
    <property type="match status" value="1"/>
</dbReference>
<feature type="domain" description="NADH:flavin oxidoreductase/NADH oxidase N-terminal" evidence="3">
    <location>
        <begin position="14"/>
        <end position="338"/>
    </location>
</feature>
<keyword evidence="1" id="KW-0285">Flavoprotein</keyword>